<name>A0A3D9KYI0_MARFU</name>
<dbReference type="EMBL" id="QREG01000024">
    <property type="protein sequence ID" value="RED93591.1"/>
    <property type="molecule type" value="Genomic_DNA"/>
</dbReference>
<organism evidence="2 3">
    <name type="scientific">Marinoscillum furvescens DSM 4134</name>
    <dbReference type="NCBI Taxonomy" id="1122208"/>
    <lineage>
        <taxon>Bacteria</taxon>
        <taxon>Pseudomonadati</taxon>
        <taxon>Bacteroidota</taxon>
        <taxon>Cytophagia</taxon>
        <taxon>Cytophagales</taxon>
        <taxon>Reichenbachiellaceae</taxon>
        <taxon>Marinoscillum</taxon>
    </lineage>
</organism>
<keyword evidence="1" id="KW-0812">Transmembrane</keyword>
<protein>
    <recommendedName>
        <fullName evidence="4">Low temperature requirement A protein (LtrA)</fullName>
    </recommendedName>
</protein>
<evidence type="ECO:0000256" key="1">
    <source>
        <dbReference type="SAM" id="Phobius"/>
    </source>
</evidence>
<sequence length="202" mass="23521">MFTLLTSIDQAIFSQMSFKEFIIIFEVLISGLAVAHLLDSLASVVIAKPKLYWNHLMYTTLALMLIVNHWWMSFHHSYELIVTNVFQFLIILSKPVIIYFLSIFLFPKEVSLKARNLKAIFKLNLRPLMVCFIGYHFVNMIHDYYIYSAGIEINENYALQNVVRGSFLIFACVVWMSKRVLLAEILGVLSFLLTVSYWMEIS</sequence>
<proteinExistence type="predicted"/>
<dbReference type="AlphaFoldDB" id="A0A3D9KYI0"/>
<keyword evidence="1" id="KW-1133">Transmembrane helix</keyword>
<feature type="transmembrane region" description="Helical" evidence="1">
    <location>
        <begin position="127"/>
        <end position="145"/>
    </location>
</feature>
<accession>A0A3D9KYI0</accession>
<feature type="transmembrane region" description="Helical" evidence="1">
    <location>
        <begin position="84"/>
        <end position="106"/>
    </location>
</feature>
<feature type="transmembrane region" description="Helical" evidence="1">
    <location>
        <begin position="51"/>
        <end position="72"/>
    </location>
</feature>
<feature type="transmembrane region" description="Helical" evidence="1">
    <location>
        <begin position="21"/>
        <end position="39"/>
    </location>
</feature>
<gene>
    <name evidence="2" type="ORF">C7460_1241</name>
</gene>
<reference evidence="2 3" key="1">
    <citation type="submission" date="2018-07" db="EMBL/GenBank/DDBJ databases">
        <title>Genomic Encyclopedia of Type Strains, Phase IV (KMG-IV): sequencing the most valuable type-strain genomes for metagenomic binning, comparative biology and taxonomic classification.</title>
        <authorList>
            <person name="Goeker M."/>
        </authorList>
    </citation>
    <scope>NUCLEOTIDE SEQUENCE [LARGE SCALE GENOMIC DNA]</scope>
    <source>
        <strain evidence="2 3">DSM 4134</strain>
    </source>
</reference>
<dbReference type="Proteomes" id="UP000256779">
    <property type="component" value="Unassembled WGS sequence"/>
</dbReference>
<feature type="transmembrane region" description="Helical" evidence="1">
    <location>
        <begin position="157"/>
        <end position="176"/>
    </location>
</feature>
<keyword evidence="3" id="KW-1185">Reference proteome</keyword>
<evidence type="ECO:0008006" key="4">
    <source>
        <dbReference type="Google" id="ProtNLM"/>
    </source>
</evidence>
<evidence type="ECO:0000313" key="3">
    <source>
        <dbReference type="Proteomes" id="UP000256779"/>
    </source>
</evidence>
<comment type="caution">
    <text evidence="2">The sequence shown here is derived from an EMBL/GenBank/DDBJ whole genome shotgun (WGS) entry which is preliminary data.</text>
</comment>
<keyword evidence="1" id="KW-0472">Membrane</keyword>
<feature type="transmembrane region" description="Helical" evidence="1">
    <location>
        <begin position="181"/>
        <end position="199"/>
    </location>
</feature>
<evidence type="ECO:0000313" key="2">
    <source>
        <dbReference type="EMBL" id="RED93591.1"/>
    </source>
</evidence>